<feature type="compositionally biased region" description="Basic and acidic residues" evidence="1">
    <location>
        <begin position="521"/>
        <end position="531"/>
    </location>
</feature>
<dbReference type="Proteomes" id="UP001296104">
    <property type="component" value="Unassembled WGS sequence"/>
</dbReference>
<dbReference type="SUPFAM" id="SSF81383">
    <property type="entry name" value="F-box domain"/>
    <property type="match status" value="1"/>
</dbReference>
<evidence type="ECO:0000313" key="3">
    <source>
        <dbReference type="EMBL" id="CAK4033649.1"/>
    </source>
</evidence>
<dbReference type="InterPro" id="IPR036047">
    <property type="entry name" value="F-box-like_dom_sf"/>
</dbReference>
<reference evidence="3" key="1">
    <citation type="submission" date="2023-11" db="EMBL/GenBank/DDBJ databases">
        <authorList>
            <person name="Alioto T."/>
            <person name="Alioto T."/>
            <person name="Gomez Garrido J."/>
        </authorList>
    </citation>
    <scope>NUCLEOTIDE SEQUENCE</scope>
</reference>
<keyword evidence="4" id="KW-1185">Reference proteome</keyword>
<feature type="region of interest" description="Disordered" evidence="1">
    <location>
        <begin position="560"/>
        <end position="582"/>
    </location>
</feature>
<organism evidence="3 4">
    <name type="scientific">Lecanosticta acicola</name>
    <dbReference type="NCBI Taxonomy" id="111012"/>
    <lineage>
        <taxon>Eukaryota</taxon>
        <taxon>Fungi</taxon>
        <taxon>Dikarya</taxon>
        <taxon>Ascomycota</taxon>
        <taxon>Pezizomycotina</taxon>
        <taxon>Dothideomycetes</taxon>
        <taxon>Dothideomycetidae</taxon>
        <taxon>Mycosphaerellales</taxon>
        <taxon>Mycosphaerellaceae</taxon>
        <taxon>Lecanosticta</taxon>
    </lineage>
</organism>
<sequence>MAASHENGVQTTDPMQLLPSELVLRILEFTPASGLAALTRLNRSWNTFIDHTHQEAIYSHPSKTNHPPGAKDFQFLSSYKTYSRYFSNVESWKVLCRRQTLLSRNWLKEIPETRETLVGVRNGAVWRFRPDFKRRFFLNTSQMGGLDVTDMDTGELLFRLDAETVRPFAHLEYQDGTAVWDKVDDALEVWRTDLEGCTRGCFRRVAVLPHDRQTRGFQLSYDTLCVVSSECRGFVYDMKGTPELQRTIEIEEGAVGHLDQCEDVVVFSLGLAGYHFYEKASGRFLGTLDPTECENLHHIIHPASDEEITFGYNGVSTDEVSNVMVPRHIRFRQLVPLKISVGGYPREMEEGISLEEDEWGAGMICGNLMVGVSRGGRIFACSNWRSALQSHQGLVDNSAIVECDSNGSTFDLGGWLSVRDHRMLCEVKEKVYVLGLTDDDQFVSSDRKTAHPSFAFGKSMASLFGAPVSFMAFYDDCIMTTYTTLRYVEEPAPQIFGHQQPVTRTLPTKAIRIVSLAPRLSDGHEEQRQEGRPPTSDGVVHGIGSEELIAMLDGAGNVEEVSDDEEGNQFFVDAEENDDDLV</sequence>
<feature type="domain" description="F-box" evidence="2">
    <location>
        <begin position="12"/>
        <end position="61"/>
    </location>
</feature>
<gene>
    <name evidence="3" type="ORF">LECACI_7A008807</name>
</gene>
<dbReference type="Gene3D" id="1.20.1280.50">
    <property type="match status" value="1"/>
</dbReference>
<feature type="region of interest" description="Disordered" evidence="1">
    <location>
        <begin position="519"/>
        <end position="540"/>
    </location>
</feature>
<dbReference type="AlphaFoldDB" id="A0AAI8Z724"/>
<evidence type="ECO:0000256" key="1">
    <source>
        <dbReference type="SAM" id="MobiDB-lite"/>
    </source>
</evidence>
<protein>
    <recommendedName>
        <fullName evidence="2">F-box domain-containing protein</fullName>
    </recommendedName>
</protein>
<dbReference type="EMBL" id="CAVMBE010000090">
    <property type="protein sequence ID" value="CAK4033649.1"/>
    <property type="molecule type" value="Genomic_DNA"/>
</dbReference>
<dbReference type="PROSITE" id="PS50181">
    <property type="entry name" value="FBOX"/>
    <property type="match status" value="1"/>
</dbReference>
<comment type="caution">
    <text evidence="3">The sequence shown here is derived from an EMBL/GenBank/DDBJ whole genome shotgun (WGS) entry which is preliminary data.</text>
</comment>
<name>A0AAI8Z724_9PEZI</name>
<accession>A0AAI8Z724</accession>
<evidence type="ECO:0000259" key="2">
    <source>
        <dbReference type="PROSITE" id="PS50181"/>
    </source>
</evidence>
<dbReference type="Pfam" id="PF00646">
    <property type="entry name" value="F-box"/>
    <property type="match status" value="1"/>
</dbReference>
<proteinExistence type="predicted"/>
<evidence type="ECO:0000313" key="4">
    <source>
        <dbReference type="Proteomes" id="UP001296104"/>
    </source>
</evidence>
<dbReference type="InterPro" id="IPR001810">
    <property type="entry name" value="F-box_dom"/>
</dbReference>